<dbReference type="Proteomes" id="UP001652641">
    <property type="component" value="Unplaced"/>
</dbReference>
<organism evidence="7 8">
    <name type="scientific">Vulpes vulpes</name>
    <name type="common">Red fox</name>
    <dbReference type="NCBI Taxonomy" id="9627"/>
    <lineage>
        <taxon>Eukaryota</taxon>
        <taxon>Metazoa</taxon>
        <taxon>Chordata</taxon>
        <taxon>Craniata</taxon>
        <taxon>Vertebrata</taxon>
        <taxon>Euteleostomi</taxon>
        <taxon>Mammalia</taxon>
        <taxon>Eutheria</taxon>
        <taxon>Laurasiatheria</taxon>
        <taxon>Carnivora</taxon>
        <taxon>Caniformia</taxon>
        <taxon>Canidae</taxon>
        <taxon>Vulpes</taxon>
    </lineage>
</organism>
<evidence type="ECO:0000313" key="7">
    <source>
        <dbReference type="Proteomes" id="UP001652641"/>
    </source>
</evidence>
<dbReference type="GO" id="GO:0005886">
    <property type="term" value="C:plasma membrane"/>
    <property type="evidence" value="ECO:0007669"/>
    <property type="project" value="TreeGrafter"/>
</dbReference>
<accession>A0A3Q7TB87</accession>
<evidence type="ECO:0000256" key="1">
    <source>
        <dbReference type="ARBA" id="ARBA00004141"/>
    </source>
</evidence>
<dbReference type="InterPro" id="IPR030417">
    <property type="entry name" value="MS4A"/>
</dbReference>
<dbReference type="InterPro" id="IPR007237">
    <property type="entry name" value="CD20-like"/>
</dbReference>
<keyword evidence="5 6" id="KW-0472">Membrane</keyword>
<name>A0A3Q7TB87_VULVU</name>
<feature type="transmembrane region" description="Helical" evidence="6">
    <location>
        <begin position="117"/>
        <end position="140"/>
    </location>
</feature>
<reference key="1">
    <citation type="submission" date="2019-01" db="UniProtKB">
        <authorList>
            <consortium name="RefSeq"/>
        </authorList>
    </citation>
    <scope>IDENTIFICATION</scope>
</reference>
<keyword evidence="3 6" id="KW-0812">Transmembrane</keyword>
<dbReference type="KEGG" id="vvp:112935042"/>
<gene>
    <name evidence="8" type="primary">LOC112935042</name>
</gene>
<reference evidence="8" key="2">
    <citation type="submission" date="2025-08" db="UniProtKB">
        <authorList>
            <consortium name="RefSeq"/>
        </authorList>
    </citation>
    <scope>IDENTIFICATION</scope>
    <source>
        <tissue evidence="8">Cell line</tissue>
    </source>
</reference>
<feature type="transmembrane region" description="Helical" evidence="6">
    <location>
        <begin position="82"/>
        <end position="105"/>
    </location>
</feature>
<feature type="transmembrane region" description="Helical" evidence="6">
    <location>
        <begin position="160"/>
        <end position="180"/>
    </location>
</feature>
<sequence>MNPNTAHNPVFLVFPPEITIPDVQPTDLPAPTFESKSAFPKLLATKMKILGAMQILFGVMNFSFGVIFLFTLENPYPRFPFIFISGYPFWSSVLFINSGSFLVALERKPTGTLVKMSRIMNFLSALGATAGIILIAFGLILDQHYFCGYIQTTSQCQSIATLFIGILIMLMAFSIIELFISLSFSIMRRHFFYDCD</sequence>
<dbReference type="PANTHER" id="PTHR23320:SF54">
    <property type="entry name" value="MEMBRANE-SPANNING 4-DOMAINS SUBFAMILY A MEMBER 5"/>
    <property type="match status" value="1"/>
</dbReference>
<evidence type="ECO:0000256" key="5">
    <source>
        <dbReference type="ARBA" id="ARBA00023136"/>
    </source>
</evidence>
<proteinExistence type="inferred from homology"/>
<keyword evidence="4 6" id="KW-1133">Transmembrane helix</keyword>
<dbReference type="RefSeq" id="XP_025874409.1">
    <property type="nucleotide sequence ID" value="XM_026018624.1"/>
</dbReference>
<evidence type="ECO:0000256" key="4">
    <source>
        <dbReference type="ARBA" id="ARBA00022989"/>
    </source>
</evidence>
<dbReference type="PANTHER" id="PTHR23320">
    <property type="entry name" value="MEMBRANE-SPANNING 4-DOMAINS SUBFAMILY A MS4A -RELATED"/>
    <property type="match status" value="1"/>
</dbReference>
<dbReference type="STRING" id="9627.ENSVVUP00000037218"/>
<dbReference type="AlphaFoldDB" id="A0A3Q7TB87"/>
<evidence type="ECO:0000313" key="8">
    <source>
        <dbReference type="RefSeq" id="XP_025874409.1"/>
    </source>
</evidence>
<dbReference type="GeneID" id="112935042"/>
<dbReference type="GO" id="GO:0007166">
    <property type="term" value="P:cell surface receptor signaling pathway"/>
    <property type="evidence" value="ECO:0007669"/>
    <property type="project" value="TreeGrafter"/>
</dbReference>
<evidence type="ECO:0000256" key="2">
    <source>
        <dbReference type="ARBA" id="ARBA00009565"/>
    </source>
</evidence>
<keyword evidence="7" id="KW-1185">Reference proteome</keyword>
<evidence type="ECO:0000256" key="6">
    <source>
        <dbReference type="SAM" id="Phobius"/>
    </source>
</evidence>
<feature type="transmembrane region" description="Helical" evidence="6">
    <location>
        <begin position="49"/>
        <end position="70"/>
    </location>
</feature>
<evidence type="ECO:0000256" key="3">
    <source>
        <dbReference type="ARBA" id="ARBA00022692"/>
    </source>
</evidence>
<comment type="similarity">
    <text evidence="2">Belongs to the MS4A family.</text>
</comment>
<protein>
    <submittedName>
        <fullName evidence="8">Membrane-spanning 4-domains subfamily A member 5-like</fullName>
    </submittedName>
</protein>
<dbReference type="Pfam" id="PF04103">
    <property type="entry name" value="CD20"/>
    <property type="match status" value="1"/>
</dbReference>
<comment type="subcellular location">
    <subcellularLocation>
        <location evidence="1">Membrane</location>
        <topology evidence="1">Multi-pass membrane protein</topology>
    </subcellularLocation>
</comment>